<reference evidence="9" key="1">
    <citation type="submission" date="2025-08" db="UniProtKB">
        <authorList>
            <consortium name="Ensembl"/>
        </authorList>
    </citation>
    <scope>IDENTIFICATION</scope>
</reference>
<evidence type="ECO:0000256" key="6">
    <source>
        <dbReference type="PROSITE-ProRule" id="PRU01172"/>
    </source>
</evidence>
<feature type="region of interest" description="Disordered" evidence="7">
    <location>
        <begin position="122"/>
        <end position="147"/>
    </location>
</feature>
<evidence type="ECO:0000259" key="8">
    <source>
        <dbReference type="PROSITE" id="PS51828"/>
    </source>
</evidence>
<evidence type="ECO:0000256" key="3">
    <source>
        <dbReference type="ARBA" id="ARBA00022837"/>
    </source>
</evidence>
<protein>
    <recommendedName>
        <fullName evidence="8">Pentraxin (PTX) domain-containing protein</fullName>
    </recommendedName>
</protein>
<dbReference type="AlphaFoldDB" id="A0A3B3Y3U2"/>
<proteinExistence type="predicted"/>
<evidence type="ECO:0000256" key="2">
    <source>
        <dbReference type="ARBA" id="ARBA00022723"/>
    </source>
</evidence>
<dbReference type="PANTHER" id="PTHR19277">
    <property type="entry name" value="PENTRAXIN"/>
    <property type="match status" value="1"/>
</dbReference>
<dbReference type="PANTHER" id="PTHR19277:SF162">
    <property type="entry name" value="NEURONAL PENTRAXIN RECEPTOR"/>
    <property type="match status" value="1"/>
</dbReference>
<dbReference type="Gene3D" id="2.60.120.200">
    <property type="match status" value="1"/>
</dbReference>
<dbReference type="FunFam" id="2.60.120.200:FF:000012">
    <property type="entry name" value="neuronal pentraxin receptor"/>
    <property type="match status" value="1"/>
</dbReference>
<evidence type="ECO:0000313" key="9">
    <source>
        <dbReference type="Ensembl" id="ENSPMEP00000021790.1"/>
    </source>
</evidence>
<reference evidence="9" key="2">
    <citation type="submission" date="2025-09" db="UniProtKB">
        <authorList>
            <consortium name="Ensembl"/>
        </authorList>
    </citation>
    <scope>IDENTIFICATION</scope>
</reference>
<dbReference type="PRINTS" id="PR00895">
    <property type="entry name" value="PENTAXIN"/>
</dbReference>
<dbReference type="SUPFAM" id="SSF49899">
    <property type="entry name" value="Concanavalin A-like lectins/glucanases"/>
    <property type="match status" value="1"/>
</dbReference>
<evidence type="ECO:0000256" key="7">
    <source>
        <dbReference type="SAM" id="MobiDB-lite"/>
    </source>
</evidence>
<keyword evidence="5" id="KW-0325">Glycoprotein</keyword>
<feature type="disulfide bond" evidence="6">
    <location>
        <begin position="359"/>
        <end position="418"/>
    </location>
</feature>
<dbReference type="Proteomes" id="UP000261480">
    <property type="component" value="Unplaced"/>
</dbReference>
<keyword evidence="4 6" id="KW-1015">Disulfide bond</keyword>
<dbReference type="SMART" id="SM00159">
    <property type="entry name" value="PTX"/>
    <property type="match status" value="1"/>
</dbReference>
<comment type="cofactor">
    <cofactor evidence="1">
        <name>Ca(2+)</name>
        <dbReference type="ChEBI" id="CHEBI:29108"/>
    </cofactor>
</comment>
<dbReference type="InterPro" id="IPR013320">
    <property type="entry name" value="ConA-like_dom_sf"/>
</dbReference>
<evidence type="ECO:0000256" key="5">
    <source>
        <dbReference type="ARBA" id="ARBA00023180"/>
    </source>
</evidence>
<dbReference type="STRING" id="48701.ENSPMEP00000021790"/>
<organism evidence="9 10">
    <name type="scientific">Poecilia mexicana</name>
    <dbReference type="NCBI Taxonomy" id="48701"/>
    <lineage>
        <taxon>Eukaryota</taxon>
        <taxon>Metazoa</taxon>
        <taxon>Chordata</taxon>
        <taxon>Craniata</taxon>
        <taxon>Vertebrata</taxon>
        <taxon>Euteleostomi</taxon>
        <taxon>Actinopterygii</taxon>
        <taxon>Neopterygii</taxon>
        <taxon>Teleostei</taxon>
        <taxon>Neoteleostei</taxon>
        <taxon>Acanthomorphata</taxon>
        <taxon>Ovalentaria</taxon>
        <taxon>Atherinomorphae</taxon>
        <taxon>Cyprinodontiformes</taxon>
        <taxon>Poeciliidae</taxon>
        <taxon>Poeciliinae</taxon>
        <taxon>Poecilia</taxon>
    </lineage>
</organism>
<dbReference type="Pfam" id="PF00354">
    <property type="entry name" value="Pentaxin"/>
    <property type="match status" value="1"/>
</dbReference>
<keyword evidence="2" id="KW-0479">Metal-binding</keyword>
<accession>A0A3B3Y3U2</accession>
<keyword evidence="10" id="KW-1185">Reference proteome</keyword>
<dbReference type="InterPro" id="IPR001759">
    <property type="entry name" value="PTX_dom"/>
</dbReference>
<feature type="domain" description="Pentraxin (PTX)" evidence="8">
    <location>
        <begin position="329"/>
        <end position="529"/>
    </location>
</feature>
<sequence>MKFVVVLVGAGSLAFLGAVICIIASVYPRKRAVTAGDNGTMTSEALIQPLESGSVAHAGPLGALHGPGSYEVDNGLGGIDLEVPTLNELNLGKETAGGSAKQYSFSRLICTPLPVGECKTKDLRQKREQKQQQADEPPYGNGGDEDLRTTAENLRQMVLQQNDQILMDQRTIRELTGKLSECESGLEDERTTPARSVGVWSGNRRVMAGDDVSSTSAAQLQTARAVEELARAIMDLKDRIEKLEAEIGPGALNLTDSSVVGSSSSGKSVWRVEDLEGELERKIKLLKKERQGMRKETQDQHEKIDKGIDSVNHRIMELEHTLTEPSFPDGFVLSFPMRTSYMHGLVRKEITEMYAFTACVWLKPKEGGIGTPFSYSVPGQPNELVLLQGVHNPVELLINDKVAQLPLSLPQNEWQHICVSWTLRDGVWKAYQGGKMKGRGEGLAAWHPIKPGGVLILGQEQDTLGGRFDASQALVGELSQFNLWDRVLKPAEVAALADCSSSALGNIAPWTDQDIDVYNGATKESLDPCHAAQRSSPSGPKQ</sequence>
<dbReference type="GO" id="GO:0046872">
    <property type="term" value="F:metal ion binding"/>
    <property type="evidence" value="ECO:0007669"/>
    <property type="project" value="UniProtKB-KW"/>
</dbReference>
<evidence type="ECO:0000313" key="10">
    <source>
        <dbReference type="Proteomes" id="UP000261480"/>
    </source>
</evidence>
<dbReference type="Ensembl" id="ENSPMET00000014370.1">
    <property type="protein sequence ID" value="ENSPMEP00000021790.1"/>
    <property type="gene ID" value="ENSPMEG00000002236.1"/>
</dbReference>
<dbReference type="InterPro" id="IPR051360">
    <property type="entry name" value="Neuronal_Pentraxin_Related"/>
</dbReference>
<dbReference type="PROSITE" id="PS51828">
    <property type="entry name" value="PTX_2"/>
    <property type="match status" value="1"/>
</dbReference>
<evidence type="ECO:0000256" key="1">
    <source>
        <dbReference type="ARBA" id="ARBA00001913"/>
    </source>
</evidence>
<evidence type="ECO:0000256" key="4">
    <source>
        <dbReference type="ARBA" id="ARBA00023157"/>
    </source>
</evidence>
<name>A0A3B3Y3U2_9TELE</name>
<keyword evidence="3" id="KW-0106">Calcium</keyword>